<keyword evidence="2" id="KW-1185">Reference proteome</keyword>
<sequence length="71" mass="8102">MTEIEQRLIDKIEICATANNFRTVVTELILRDFAGTLGALGKERPKEALNYYEAAMLVGKWLKSIKPFSKR</sequence>
<dbReference type="EMBL" id="JACYGY010000001">
    <property type="protein sequence ID" value="MBE9462030.1"/>
    <property type="molecule type" value="Genomic_DNA"/>
</dbReference>
<proteinExistence type="predicted"/>
<gene>
    <name evidence="1" type="ORF">IEE83_09060</name>
</gene>
<evidence type="ECO:0000313" key="1">
    <source>
        <dbReference type="EMBL" id="MBE9462030.1"/>
    </source>
</evidence>
<protein>
    <submittedName>
        <fullName evidence="1">Uncharacterized protein</fullName>
    </submittedName>
</protein>
<organism evidence="1 2">
    <name type="scientific">Dyadobacter subterraneus</name>
    <dbReference type="NCBI Taxonomy" id="2773304"/>
    <lineage>
        <taxon>Bacteria</taxon>
        <taxon>Pseudomonadati</taxon>
        <taxon>Bacteroidota</taxon>
        <taxon>Cytophagia</taxon>
        <taxon>Cytophagales</taxon>
        <taxon>Spirosomataceae</taxon>
        <taxon>Dyadobacter</taxon>
    </lineage>
</organism>
<reference evidence="2" key="1">
    <citation type="submission" date="2023-07" db="EMBL/GenBank/DDBJ databases">
        <title>Dyadobacter sp. nov 'subterranea' isolated from contaminted grondwater.</title>
        <authorList>
            <person name="Szabo I."/>
            <person name="Al-Omari J."/>
            <person name="Szerdahelyi S.G."/>
            <person name="Rado J."/>
        </authorList>
    </citation>
    <scope>NUCLEOTIDE SEQUENCE [LARGE SCALE GENOMIC DNA]</scope>
    <source>
        <strain evidence="2">UP-52</strain>
    </source>
</reference>
<dbReference type="Proteomes" id="UP000634134">
    <property type="component" value="Unassembled WGS sequence"/>
</dbReference>
<dbReference type="RefSeq" id="WP_228101740.1">
    <property type="nucleotide sequence ID" value="NZ_JACYGY010000001.1"/>
</dbReference>
<comment type="caution">
    <text evidence="1">The sequence shown here is derived from an EMBL/GenBank/DDBJ whole genome shotgun (WGS) entry which is preliminary data.</text>
</comment>
<evidence type="ECO:0000313" key="2">
    <source>
        <dbReference type="Proteomes" id="UP000634134"/>
    </source>
</evidence>
<accession>A0ABR9W966</accession>
<name>A0ABR9W966_9BACT</name>